<reference evidence="1 2" key="1">
    <citation type="submission" date="2013-07" db="EMBL/GenBank/DDBJ databases">
        <title>Comparative Genomic and Metabolomic Analysis of Twelve Strains of Pseudoalteromonas luteoviolacea.</title>
        <authorList>
            <person name="Vynne N.G."/>
            <person name="Mansson M."/>
            <person name="Gram L."/>
        </authorList>
    </citation>
    <scope>NUCLEOTIDE SEQUENCE [LARGE SCALE GENOMIC DNA]</scope>
    <source>
        <strain evidence="1 2">S4060-1</strain>
    </source>
</reference>
<evidence type="ECO:0000313" key="1">
    <source>
        <dbReference type="EMBL" id="KZN69457.1"/>
    </source>
</evidence>
<name>A0A162BVW6_9GAMM</name>
<sequence length="163" mass="19108">MDINELAISLSKINEPELWIRHIPRTYRGLRKDVFKLAEPLWIKRLVASNELYVHPNVIKSLVIQNYIPNDLQKKMIWASILASNSDHRRRNTIKILVKKKHGHDWWEEVFERSRNAWAAKERIQKNLKSNGPAINKLITSTHLFGQMAKDELVAALKMIPEK</sequence>
<organism evidence="1 2">
    <name type="scientific">Pseudoalteromonas luteoviolacea S4060-1</name>
    <dbReference type="NCBI Taxonomy" id="1365257"/>
    <lineage>
        <taxon>Bacteria</taxon>
        <taxon>Pseudomonadati</taxon>
        <taxon>Pseudomonadota</taxon>
        <taxon>Gammaproteobacteria</taxon>
        <taxon>Alteromonadales</taxon>
        <taxon>Pseudoalteromonadaceae</taxon>
        <taxon>Pseudoalteromonas</taxon>
    </lineage>
</organism>
<accession>A0A162BVW6</accession>
<dbReference type="AlphaFoldDB" id="A0A162BVW6"/>
<protein>
    <submittedName>
        <fullName evidence="1">Uncharacterized protein</fullName>
    </submittedName>
</protein>
<dbReference type="EMBL" id="AUXX01000005">
    <property type="protein sequence ID" value="KZN69457.1"/>
    <property type="molecule type" value="Genomic_DNA"/>
</dbReference>
<evidence type="ECO:0000313" key="2">
    <source>
        <dbReference type="Proteomes" id="UP000076661"/>
    </source>
</evidence>
<dbReference type="Proteomes" id="UP000076661">
    <property type="component" value="Unassembled WGS sequence"/>
</dbReference>
<comment type="caution">
    <text evidence="1">The sequence shown here is derived from an EMBL/GenBank/DDBJ whole genome shotgun (WGS) entry which is preliminary data.</text>
</comment>
<dbReference type="PATRIC" id="fig|1365257.3.peg.916"/>
<dbReference type="RefSeq" id="WP_081225367.1">
    <property type="nucleotide sequence ID" value="NZ_AUXX01000005.1"/>
</dbReference>
<proteinExistence type="predicted"/>
<gene>
    <name evidence="1" type="ORF">N478_12555</name>
</gene>